<gene>
    <name evidence="5" type="ORF">ACFFVI_13755</name>
</gene>
<dbReference type="PANTHER" id="PTHR30146">
    <property type="entry name" value="LACI-RELATED TRANSCRIPTIONAL REPRESSOR"/>
    <property type="match status" value="1"/>
</dbReference>
<keyword evidence="2 5" id="KW-0238">DNA-binding</keyword>
<evidence type="ECO:0000256" key="3">
    <source>
        <dbReference type="ARBA" id="ARBA00023163"/>
    </source>
</evidence>
<dbReference type="PANTHER" id="PTHR30146:SF153">
    <property type="entry name" value="LACTOSE OPERON REPRESSOR"/>
    <property type="match status" value="1"/>
</dbReference>
<dbReference type="PROSITE" id="PS50932">
    <property type="entry name" value="HTH_LACI_2"/>
    <property type="match status" value="1"/>
</dbReference>
<dbReference type="InterPro" id="IPR010982">
    <property type="entry name" value="Lambda_DNA-bd_dom_sf"/>
</dbReference>
<dbReference type="CDD" id="cd06267">
    <property type="entry name" value="PBP1_LacI_sugar_binding-like"/>
    <property type="match status" value="1"/>
</dbReference>
<sequence length="330" mass="34978">MVDVALRAGVSTATVSRALRGVEGVSDETRSRILALAEDLDYVVSPEASGLSGRATGRVAVVVHDLAAWYCSSVVVGLENELRAAGLELVVRCVDDPADRVEFFGTLPLRRKADALVVVAIPMSPEEQERLAGAGVTVVAAGTHDQHFPSVAIDDVNAAQQAVNHLLRLGHRRIALLNTVAADDRAWQAQMDREEGFRRAMRSAGVPVDETLVVSWSGGARGGAEGMDRLLSGERLPTAVFAFSDEVALGAIRSMRRSGFSVPQQISVVSIDDHPLAELTDLTTVRQDPLGLGRAAGRTVLAALRGEELPDVGAFPTRLVIRGTTAPPAD</sequence>
<dbReference type="InterPro" id="IPR000843">
    <property type="entry name" value="HTH_LacI"/>
</dbReference>
<dbReference type="InterPro" id="IPR028082">
    <property type="entry name" value="Peripla_BP_I"/>
</dbReference>
<proteinExistence type="predicted"/>
<evidence type="ECO:0000259" key="4">
    <source>
        <dbReference type="PROSITE" id="PS50932"/>
    </source>
</evidence>
<organism evidence="5 6">
    <name type="scientific">Kineococcus gynurae</name>
    <dbReference type="NCBI Taxonomy" id="452979"/>
    <lineage>
        <taxon>Bacteria</taxon>
        <taxon>Bacillati</taxon>
        <taxon>Actinomycetota</taxon>
        <taxon>Actinomycetes</taxon>
        <taxon>Kineosporiales</taxon>
        <taxon>Kineosporiaceae</taxon>
        <taxon>Kineococcus</taxon>
    </lineage>
</organism>
<dbReference type="Gene3D" id="1.10.260.40">
    <property type="entry name" value="lambda repressor-like DNA-binding domains"/>
    <property type="match status" value="1"/>
</dbReference>
<name>A0ABV5LVB4_9ACTN</name>
<keyword evidence="3" id="KW-0804">Transcription</keyword>
<dbReference type="Pfam" id="PF13377">
    <property type="entry name" value="Peripla_BP_3"/>
    <property type="match status" value="1"/>
</dbReference>
<dbReference type="GO" id="GO:0003677">
    <property type="term" value="F:DNA binding"/>
    <property type="evidence" value="ECO:0007669"/>
    <property type="project" value="UniProtKB-KW"/>
</dbReference>
<comment type="caution">
    <text evidence="5">The sequence shown here is derived from an EMBL/GenBank/DDBJ whole genome shotgun (WGS) entry which is preliminary data.</text>
</comment>
<dbReference type="SUPFAM" id="SSF53822">
    <property type="entry name" value="Periplasmic binding protein-like I"/>
    <property type="match status" value="1"/>
</dbReference>
<reference evidence="5 6" key="1">
    <citation type="submission" date="2024-09" db="EMBL/GenBank/DDBJ databases">
        <authorList>
            <person name="Sun Q."/>
            <person name="Mori K."/>
        </authorList>
    </citation>
    <scope>NUCLEOTIDE SEQUENCE [LARGE SCALE GENOMIC DNA]</scope>
    <source>
        <strain evidence="5 6">TISTR 1856</strain>
    </source>
</reference>
<dbReference type="SUPFAM" id="SSF47413">
    <property type="entry name" value="lambda repressor-like DNA-binding domains"/>
    <property type="match status" value="1"/>
</dbReference>
<dbReference type="Proteomes" id="UP001589748">
    <property type="component" value="Unassembled WGS sequence"/>
</dbReference>
<evidence type="ECO:0000313" key="5">
    <source>
        <dbReference type="EMBL" id="MFB9378033.1"/>
    </source>
</evidence>
<feature type="domain" description="HTH lacI-type" evidence="4">
    <location>
        <begin position="1"/>
        <end position="53"/>
    </location>
</feature>
<evidence type="ECO:0000313" key="6">
    <source>
        <dbReference type="Proteomes" id="UP001589748"/>
    </source>
</evidence>
<dbReference type="CDD" id="cd01392">
    <property type="entry name" value="HTH_LacI"/>
    <property type="match status" value="1"/>
</dbReference>
<dbReference type="EMBL" id="JBHMDM010000007">
    <property type="protein sequence ID" value="MFB9378033.1"/>
    <property type="molecule type" value="Genomic_DNA"/>
</dbReference>
<dbReference type="RefSeq" id="WP_380137520.1">
    <property type="nucleotide sequence ID" value="NZ_JBHLUI010000008.1"/>
</dbReference>
<dbReference type="SMART" id="SM00354">
    <property type="entry name" value="HTH_LACI"/>
    <property type="match status" value="1"/>
</dbReference>
<evidence type="ECO:0000256" key="1">
    <source>
        <dbReference type="ARBA" id="ARBA00023015"/>
    </source>
</evidence>
<dbReference type="Gene3D" id="3.40.50.2300">
    <property type="match status" value="2"/>
</dbReference>
<accession>A0ABV5LVB4</accession>
<evidence type="ECO:0000256" key="2">
    <source>
        <dbReference type="ARBA" id="ARBA00023125"/>
    </source>
</evidence>
<dbReference type="Pfam" id="PF00356">
    <property type="entry name" value="LacI"/>
    <property type="match status" value="1"/>
</dbReference>
<protein>
    <submittedName>
        <fullName evidence="5">LacI family DNA-binding transcriptional regulator</fullName>
    </submittedName>
</protein>
<dbReference type="PROSITE" id="PS00356">
    <property type="entry name" value="HTH_LACI_1"/>
    <property type="match status" value="1"/>
</dbReference>
<dbReference type="InterPro" id="IPR046335">
    <property type="entry name" value="LacI/GalR-like_sensor"/>
</dbReference>
<keyword evidence="1" id="KW-0805">Transcription regulation</keyword>
<keyword evidence="6" id="KW-1185">Reference proteome</keyword>